<evidence type="ECO:0000313" key="4">
    <source>
        <dbReference type="Proteomes" id="UP000197138"/>
    </source>
</evidence>
<sequence>MEHLPVEVIGNILSHISAARDVVLASATCRKWREAFRKHLRVLSFNSGDWHGFHDLSTSQIEILITRTIFQTSGLRSLLIIVDDLDEFSASVVMSWLLYTRDSLQELHYDVRTEPGLNVVEICGRQKLEKLTLAHDAIEQVDPNYHKFTSLRSLSLSYVHISEQDLSLLLAACRKLESLELIELDLSGPLEKVEVSAPYLRRFYMEEICLDKLVLEASNIEYLHLRDSNIEFFKVIGNGSLKKIMIDHSTMPHIEICDSAENLETIDFNNFTILPAVFYQLISKSLKLRTLRLWDVAFGEGNKVVDLETIALCCPLLSHLSLGCDLRDDELLPYCLGGSAHLVNMVYLKVGWSNTLKDEFVDLVEELLGRCPRIRKLSVDGVISGIKDHEDCLVLARFTTAIVRIMRKYIDVDVQFDFDN</sequence>
<dbReference type="SUPFAM" id="SSF81383">
    <property type="entry name" value="F-box domain"/>
    <property type="match status" value="1"/>
</dbReference>
<comment type="caution">
    <text evidence="2">The sequence shown here is derived from an EMBL/GenBank/DDBJ whole genome shotgun (WGS) entry which is preliminary data.</text>
</comment>
<feature type="domain" description="F-box" evidence="1">
    <location>
        <begin position="4"/>
        <end position="47"/>
    </location>
</feature>
<dbReference type="GeneID" id="116200537"/>
<dbReference type="SUPFAM" id="SSF52047">
    <property type="entry name" value="RNI-like"/>
    <property type="match status" value="1"/>
</dbReference>
<dbReference type="Pfam" id="PF12937">
    <property type="entry name" value="F-box-like"/>
    <property type="match status" value="1"/>
</dbReference>
<evidence type="ECO:0000313" key="5">
    <source>
        <dbReference type="Proteomes" id="UP000233551"/>
    </source>
</evidence>
<gene>
    <name evidence="2" type="ORF">CDL15_Pgr026762</name>
    <name evidence="3" type="ORF">CRG98_025925</name>
</gene>
<dbReference type="PANTHER" id="PTHR31639:SF256">
    <property type="entry name" value="OS07G0242900 PROTEIN"/>
    <property type="match status" value="1"/>
</dbReference>
<dbReference type="InterPro" id="IPR032675">
    <property type="entry name" value="LRR_dom_sf"/>
</dbReference>
<accession>A0A218WNU1</accession>
<protein>
    <recommendedName>
        <fullName evidence="1">F-box domain-containing protein</fullName>
    </recommendedName>
</protein>
<reference evidence="2" key="2">
    <citation type="submission" date="2017-06" db="EMBL/GenBank/DDBJ databases">
        <title>The pomegranate genome and the genomics of punicalagin biosynthesis.</title>
        <authorList>
            <person name="Xu C."/>
        </authorList>
    </citation>
    <scope>NUCLEOTIDE SEQUENCE [LARGE SCALE GENOMIC DNA]</scope>
    <source>
        <tissue evidence="2">Fresh leaf</tissue>
    </source>
</reference>
<keyword evidence="5" id="KW-1185">Reference proteome</keyword>
<proteinExistence type="predicted"/>
<name>A0A218WNU1_PUNGR</name>
<organism evidence="2 4">
    <name type="scientific">Punica granatum</name>
    <name type="common">Pomegranate</name>
    <dbReference type="NCBI Taxonomy" id="22663"/>
    <lineage>
        <taxon>Eukaryota</taxon>
        <taxon>Viridiplantae</taxon>
        <taxon>Streptophyta</taxon>
        <taxon>Embryophyta</taxon>
        <taxon>Tracheophyta</taxon>
        <taxon>Spermatophyta</taxon>
        <taxon>Magnoliopsida</taxon>
        <taxon>eudicotyledons</taxon>
        <taxon>Gunneridae</taxon>
        <taxon>Pentapetalae</taxon>
        <taxon>rosids</taxon>
        <taxon>malvids</taxon>
        <taxon>Myrtales</taxon>
        <taxon>Lythraceae</taxon>
        <taxon>Punica</taxon>
    </lineage>
</organism>
<dbReference type="STRING" id="22663.A0A218WNU1"/>
<dbReference type="Gene3D" id="1.20.1280.50">
    <property type="match status" value="1"/>
</dbReference>
<dbReference type="Proteomes" id="UP000197138">
    <property type="component" value="Unassembled WGS sequence"/>
</dbReference>
<dbReference type="AlphaFoldDB" id="A0A218WNU1"/>
<dbReference type="PANTHER" id="PTHR31639">
    <property type="entry name" value="F-BOX PROTEIN-LIKE"/>
    <property type="match status" value="1"/>
</dbReference>
<evidence type="ECO:0000259" key="1">
    <source>
        <dbReference type="SMART" id="SM00256"/>
    </source>
</evidence>
<dbReference type="InterPro" id="IPR001810">
    <property type="entry name" value="F-box_dom"/>
</dbReference>
<dbReference type="EMBL" id="MTKT01003950">
    <property type="protein sequence ID" value="OWM73662.1"/>
    <property type="molecule type" value="Genomic_DNA"/>
</dbReference>
<reference evidence="3 5" key="3">
    <citation type="submission" date="2017-11" db="EMBL/GenBank/DDBJ databases">
        <title>De-novo sequencing of pomegranate (Punica granatum L.) genome.</title>
        <authorList>
            <person name="Akparov Z."/>
            <person name="Amiraslanov A."/>
            <person name="Hajiyeva S."/>
            <person name="Abbasov M."/>
            <person name="Kaur K."/>
            <person name="Hamwieh A."/>
            <person name="Solovyev V."/>
            <person name="Salamov A."/>
            <person name="Braich B."/>
            <person name="Kosarev P."/>
            <person name="Mahmoud A."/>
            <person name="Hajiyev E."/>
            <person name="Babayeva S."/>
            <person name="Izzatullayeva V."/>
            <person name="Mammadov A."/>
            <person name="Mammadov A."/>
            <person name="Sharifova S."/>
            <person name="Ojaghi J."/>
            <person name="Eynullazada K."/>
            <person name="Bayramov B."/>
            <person name="Abdulazimova A."/>
            <person name="Shahmuradov I."/>
        </authorList>
    </citation>
    <scope>NUCLEOTIDE SEQUENCE [LARGE SCALE GENOMIC DNA]</scope>
    <source>
        <strain evidence="3">AG2017</strain>
        <strain evidence="5">cv. AG2017</strain>
        <tissue evidence="3">Leaf</tissue>
    </source>
</reference>
<dbReference type="SMART" id="SM00256">
    <property type="entry name" value="FBOX"/>
    <property type="match status" value="1"/>
</dbReference>
<dbReference type="Gene3D" id="3.80.10.10">
    <property type="entry name" value="Ribonuclease Inhibitor"/>
    <property type="match status" value="2"/>
</dbReference>
<dbReference type="EMBL" id="PGOL01001843">
    <property type="protein sequence ID" value="PKI53684.1"/>
    <property type="molecule type" value="Genomic_DNA"/>
</dbReference>
<dbReference type="Proteomes" id="UP000233551">
    <property type="component" value="Unassembled WGS sequence"/>
</dbReference>
<evidence type="ECO:0000313" key="2">
    <source>
        <dbReference type="EMBL" id="OWM73662.1"/>
    </source>
</evidence>
<reference evidence="4" key="1">
    <citation type="journal article" date="2017" name="Plant J.">
        <title>The pomegranate (Punica granatum L.) genome and the genomics of punicalagin biosynthesis.</title>
        <authorList>
            <person name="Qin G."/>
            <person name="Xu C."/>
            <person name="Ming R."/>
            <person name="Tang H."/>
            <person name="Guyot R."/>
            <person name="Kramer E.M."/>
            <person name="Hu Y."/>
            <person name="Yi X."/>
            <person name="Qi Y."/>
            <person name="Xu X."/>
            <person name="Gao Z."/>
            <person name="Pan H."/>
            <person name="Jian J."/>
            <person name="Tian Y."/>
            <person name="Yue Z."/>
            <person name="Xu Y."/>
        </authorList>
    </citation>
    <scope>NUCLEOTIDE SEQUENCE [LARGE SCALE GENOMIC DNA]</scope>
    <source>
        <strain evidence="4">cv. Dabenzi</strain>
    </source>
</reference>
<dbReference type="InterPro" id="IPR055411">
    <property type="entry name" value="LRR_FXL15/At3g58940/PEG3-like"/>
</dbReference>
<dbReference type="OrthoDB" id="1891924at2759"/>
<evidence type="ECO:0000313" key="3">
    <source>
        <dbReference type="EMBL" id="PKI53684.1"/>
    </source>
</evidence>
<dbReference type="Pfam" id="PF24758">
    <property type="entry name" value="LRR_At5g56370"/>
    <property type="match status" value="1"/>
</dbReference>
<dbReference type="InterPro" id="IPR036047">
    <property type="entry name" value="F-box-like_dom_sf"/>
</dbReference>